<protein>
    <recommendedName>
        <fullName evidence="4">G domain-containing protein</fullName>
    </recommendedName>
</protein>
<dbReference type="PANTHER" id="PTHR32046:SF11">
    <property type="entry name" value="IMMUNE-ASSOCIATED NUCLEOTIDE-BINDING PROTEIN 10-LIKE"/>
    <property type="match status" value="1"/>
</dbReference>
<sequence length="1019" mass="117308">MHENDNVLPSCCSDLSVTAACLSSPFIQRRAVGSSGRISWLYDAINDQIISGPNVFNDSTVTFSCQRKECFMKPCDPNLRSNLLKWCNTEDELRLSVALQLCESKGIGEFINYSGSIDEYTRFLCYTHHQTTEYFKDEVFTSNTIKPRKLVIDATHAIVLVNFGIEALVVLQLPPDDEQVQTIDHALERLCTLLKGDQQDVTLSDEHIESLEKILQIKVFSNTAELTGVKSVLDLHPKIQSSLKNEHLLKPLNYNLCPINYIYDTRDENKYTFTELSNADVIAIESYLLPFSVDLKNVARAMGQSYPNLRQHLKGEHKNMLTSYQQLKAMYNNEIHRIRKLVIDIRRGDIKESKIHEELSNDLADNSRKMLADFRNQLKKIQKKDSFIEDLSEKGFIYQNAADREIYADDNRQVLEQKVLGGATSTHIICSNDTLYEKSQSKWHTLCDQLLKEREGNPQLNLIYVDFSYVPYKLNDFIILPTTEIISNLDETQPITAPKSERSKSVEPINILLLGESGVGKSTFINAFVNYLKFDDLKQAEKNPTVLIPVSFMITVDDNFTERVVKYECADDLNNEDHDNLGKSITQHCKSYVFTLQDGRNRGQKLRIIDTPGIGDTEGLNQDDKNMQHVLSYINNLTHLNAICILLKPNNSRLTVFFRSRFTQLIDMLGENICDRIIFCFTNARSTFYTPGDTGPLLKALLNSLPAKRIPFSKENTFCFDSESFRYLVAKLNRIKFNSMEEADYNGSWEKSMTELNRLIGYIHSNMSDPIILNDSHSAKHAQLMINSMIRPMLEAMRNTLRNIILLNERWHKTCIELCPKIIKGTTAICLECPRKCIKICDFWVATDGLHVVQNKCRTCQCDPSQHYRIDYELEYKEIENSAKPTEEDMRKVLHNLCEASAEFSYFLLQSAGNSQHDPFLLGFERMIKEESDICGEKTPYEFNLHLVEQLQLLKTHYEKANKKLATKKMITELDVIYQKIENVNEHRMIKQQMNAIQGWYKFMTKYYESDVPINKGNQ</sequence>
<evidence type="ECO:0000313" key="1">
    <source>
        <dbReference type="EMBL" id="CAF3301627.1"/>
    </source>
</evidence>
<accession>A0A817SV44</accession>
<evidence type="ECO:0000313" key="2">
    <source>
        <dbReference type="EMBL" id="CAF4180252.1"/>
    </source>
</evidence>
<dbReference type="PROSITE" id="PS00675">
    <property type="entry name" value="SIGMA54_INTERACT_1"/>
    <property type="match status" value="1"/>
</dbReference>
<dbReference type="InterPro" id="IPR027417">
    <property type="entry name" value="P-loop_NTPase"/>
</dbReference>
<name>A0A817SV44_9BILA</name>
<dbReference type="EMBL" id="CAJNYD010000847">
    <property type="protein sequence ID" value="CAF3301627.1"/>
    <property type="molecule type" value="Genomic_DNA"/>
</dbReference>
<evidence type="ECO:0008006" key="4">
    <source>
        <dbReference type="Google" id="ProtNLM"/>
    </source>
</evidence>
<dbReference type="Gene3D" id="3.40.50.300">
    <property type="entry name" value="P-loop containing nucleotide triphosphate hydrolases"/>
    <property type="match status" value="1"/>
</dbReference>
<gene>
    <name evidence="2" type="ORF">HFQ381_LOCUS6180</name>
    <name evidence="1" type="ORF">LUA448_LOCUS8123</name>
</gene>
<dbReference type="Proteomes" id="UP000663833">
    <property type="component" value="Unassembled WGS sequence"/>
</dbReference>
<dbReference type="Proteomes" id="UP000663851">
    <property type="component" value="Unassembled WGS sequence"/>
</dbReference>
<dbReference type="AlphaFoldDB" id="A0A817SV44"/>
<dbReference type="SUPFAM" id="SSF52540">
    <property type="entry name" value="P-loop containing nucleoside triphosphate hydrolases"/>
    <property type="match status" value="1"/>
</dbReference>
<organism evidence="1 3">
    <name type="scientific">Rotaria socialis</name>
    <dbReference type="NCBI Taxonomy" id="392032"/>
    <lineage>
        <taxon>Eukaryota</taxon>
        <taxon>Metazoa</taxon>
        <taxon>Spiralia</taxon>
        <taxon>Gnathifera</taxon>
        <taxon>Rotifera</taxon>
        <taxon>Eurotatoria</taxon>
        <taxon>Bdelloidea</taxon>
        <taxon>Philodinida</taxon>
        <taxon>Philodinidae</taxon>
        <taxon>Rotaria</taxon>
    </lineage>
</organism>
<proteinExistence type="predicted"/>
<evidence type="ECO:0000313" key="3">
    <source>
        <dbReference type="Proteomes" id="UP000663833"/>
    </source>
</evidence>
<dbReference type="EMBL" id="CAJOBO010000274">
    <property type="protein sequence ID" value="CAF4180252.1"/>
    <property type="molecule type" value="Genomic_DNA"/>
</dbReference>
<dbReference type="InterPro" id="IPR025662">
    <property type="entry name" value="Sigma_54_int_dom_ATP-bd_1"/>
</dbReference>
<dbReference type="PANTHER" id="PTHR32046">
    <property type="entry name" value="G DOMAIN-CONTAINING PROTEIN"/>
    <property type="match status" value="1"/>
</dbReference>
<reference evidence="1" key="1">
    <citation type="submission" date="2021-02" db="EMBL/GenBank/DDBJ databases">
        <authorList>
            <person name="Nowell W R."/>
        </authorList>
    </citation>
    <scope>NUCLEOTIDE SEQUENCE</scope>
</reference>
<comment type="caution">
    <text evidence="1">The sequence shown here is derived from an EMBL/GenBank/DDBJ whole genome shotgun (WGS) entry which is preliminary data.</text>
</comment>